<dbReference type="GO" id="GO:0006367">
    <property type="term" value="P:transcription initiation at RNA polymerase II promoter"/>
    <property type="evidence" value="ECO:0007669"/>
    <property type="project" value="InterPro"/>
</dbReference>
<keyword evidence="3 7" id="KW-0805">Transcription regulation</keyword>
<feature type="compositionally biased region" description="Acidic residues" evidence="8">
    <location>
        <begin position="375"/>
        <end position="401"/>
    </location>
</feature>
<protein>
    <recommendedName>
        <fullName evidence="7">Transcription initiation factor IIF subunit alpha</fullName>
    </recommendedName>
</protein>
<dbReference type="GO" id="GO:0003677">
    <property type="term" value="F:DNA binding"/>
    <property type="evidence" value="ECO:0007669"/>
    <property type="project" value="UniProtKB-KW"/>
</dbReference>
<feature type="compositionally biased region" description="Basic and acidic residues" evidence="8">
    <location>
        <begin position="225"/>
        <end position="247"/>
    </location>
</feature>
<evidence type="ECO:0000256" key="5">
    <source>
        <dbReference type="ARBA" id="ARBA00023163"/>
    </source>
</evidence>
<evidence type="ECO:0000256" key="8">
    <source>
        <dbReference type="SAM" id="MobiDB-lite"/>
    </source>
</evidence>
<feature type="region of interest" description="Disordered" evidence="8">
    <location>
        <begin position="325"/>
        <end position="698"/>
    </location>
</feature>
<dbReference type="GO" id="GO:0001096">
    <property type="term" value="F:TFIIF-class transcription factor complex binding"/>
    <property type="evidence" value="ECO:0007669"/>
    <property type="project" value="TreeGrafter"/>
</dbReference>
<feature type="region of interest" description="Disordered" evidence="8">
    <location>
        <begin position="1"/>
        <end position="108"/>
    </location>
</feature>
<accession>A0A444S4Y0</accession>
<feature type="compositionally biased region" description="Basic and acidic residues" evidence="8">
    <location>
        <begin position="187"/>
        <end position="202"/>
    </location>
</feature>
<feature type="compositionally biased region" description="Basic and acidic residues" evidence="8">
    <location>
        <begin position="333"/>
        <end position="348"/>
    </location>
</feature>
<gene>
    <name evidence="9" type="ORF">VDGE_10130</name>
</gene>
<keyword evidence="4 7" id="KW-0238">DNA-binding</keyword>
<evidence type="ECO:0000256" key="4">
    <source>
        <dbReference type="ARBA" id="ARBA00023125"/>
    </source>
</evidence>
<feature type="compositionally biased region" description="Low complexity" evidence="8">
    <location>
        <begin position="502"/>
        <end position="512"/>
    </location>
</feature>
<feature type="compositionally biased region" description="Polar residues" evidence="8">
    <location>
        <begin position="570"/>
        <end position="582"/>
    </location>
</feature>
<feature type="compositionally biased region" description="Low complexity" evidence="8">
    <location>
        <begin position="49"/>
        <end position="73"/>
    </location>
</feature>
<dbReference type="SUPFAM" id="SSF50916">
    <property type="entry name" value="Rap30/74 interaction domains"/>
    <property type="match status" value="1"/>
</dbReference>
<sequence length="728" mass="80223">MSAPPSGLPNGQAQDQKPNPTGQQPRPAPIKRRAKGDPLVARRRPQPKSNAPRPKAAGAASSSRATPPSAALRPEVHTAGLLSRIANNRSKTAANGGWTEPLPPGGREWKIVTTKRALMEGTRHHVMRFSSSRIEKEKLHIDPTDQKDFTRPVTLQRRDPRQPAAGREVKPEEEEPEPEPNPEDEKEAERIAQLKAEKDAWKAMEAAKSAPAIKDPNASTRTKQPKQEDRGVQFHRAPRSEKERKQQSLRYEEALPWHIEDADGKHVWVGSYVAPLSETTVCLVPTTDGKFAMTPLEKWYKFQPKPNFTTMRIEEAEALMKQQSGVSRWHMQAQEKKAGQKDLEDWRRFKNGPSRIKTESSTFRGVSKSEKMDHDEIDFEGDEFQDDDEAPNFEPDNDEDQKESAERIKREQLGANVFGEGDEGKVDQEELETRLLEESRKREGKTINKALVKREKETIYKKDSDDEDGNRYFGPSDEEDSDDESKDGEDEANKKDEDKASSQDPSAQSQDANGAKDKDANSKGTLTPSGKQKEADATRKGKSLKRPGSPNLSESSETESTLRKKKLKKNGSSVQVSRSGTPLPSGHKHKVGMSSMSDGEATGGEMSDGQQRKKKIKLLGTGARGTPTGSRAGSPAPAGAAGSASPTSPNPRAGSPSRSGPIEPWEVFAALPPQGISSKELNRRFNERIGDGPGQTSKAGWINIVKDVAVFGRDKLLRPKEGAAPKRD</sequence>
<comment type="similarity">
    <text evidence="2 7">Belongs to the TFIIF alpha subunit family.</text>
</comment>
<name>A0A444S4Y0_VERDA</name>
<feature type="compositionally biased region" description="Basic and acidic residues" evidence="8">
    <location>
        <begin position="680"/>
        <end position="690"/>
    </location>
</feature>
<dbReference type="InterPro" id="IPR011039">
    <property type="entry name" value="TFIIF_interaction"/>
</dbReference>
<evidence type="ECO:0000313" key="10">
    <source>
        <dbReference type="Proteomes" id="UP000288725"/>
    </source>
</evidence>
<dbReference type="EMBL" id="RSDZ01000022">
    <property type="protein sequence ID" value="RXG48507.1"/>
    <property type="molecule type" value="Genomic_DNA"/>
</dbReference>
<feature type="compositionally biased region" description="Low complexity" evidence="8">
    <location>
        <begin position="627"/>
        <end position="647"/>
    </location>
</feature>
<evidence type="ECO:0000256" key="1">
    <source>
        <dbReference type="ARBA" id="ARBA00004123"/>
    </source>
</evidence>
<dbReference type="Proteomes" id="UP000288725">
    <property type="component" value="Chromosome 6"/>
</dbReference>
<evidence type="ECO:0000256" key="2">
    <source>
        <dbReference type="ARBA" id="ARBA00005249"/>
    </source>
</evidence>
<dbReference type="GO" id="GO:0016251">
    <property type="term" value="F:RNA polymerase II general transcription initiation factor activity"/>
    <property type="evidence" value="ECO:0007669"/>
    <property type="project" value="TreeGrafter"/>
</dbReference>
<feature type="compositionally biased region" description="Basic and acidic residues" evidence="8">
    <location>
        <begin position="491"/>
        <end position="501"/>
    </location>
</feature>
<dbReference type="GO" id="GO:0005674">
    <property type="term" value="C:transcription factor TFIIF complex"/>
    <property type="evidence" value="ECO:0007669"/>
    <property type="project" value="TreeGrafter"/>
</dbReference>
<keyword evidence="5 7" id="KW-0804">Transcription</keyword>
<feature type="compositionally biased region" description="Acidic residues" evidence="8">
    <location>
        <begin position="171"/>
        <end position="186"/>
    </location>
</feature>
<keyword evidence="6 7" id="KW-0539">Nucleus</keyword>
<feature type="compositionally biased region" description="Acidic residues" evidence="8">
    <location>
        <begin position="476"/>
        <end position="490"/>
    </location>
</feature>
<dbReference type="Pfam" id="PF05793">
    <property type="entry name" value="TFIIF_alpha"/>
    <property type="match status" value="1"/>
</dbReference>
<dbReference type="InterPro" id="IPR008851">
    <property type="entry name" value="TFIIF-alpha"/>
</dbReference>
<proteinExistence type="inferred from homology"/>
<feature type="compositionally biased region" description="Basic and acidic residues" evidence="8">
    <location>
        <begin position="133"/>
        <end position="161"/>
    </location>
</feature>
<feature type="region of interest" description="Disordered" evidence="8">
    <location>
        <begin position="128"/>
        <end position="247"/>
    </location>
</feature>
<dbReference type="PANTHER" id="PTHR13011">
    <property type="entry name" value="TFIIF-ALPHA"/>
    <property type="match status" value="1"/>
</dbReference>
<comment type="caution">
    <text evidence="9">The sequence shown here is derived from an EMBL/GenBank/DDBJ whole genome shotgun (WGS) entry which is preliminary data.</text>
</comment>
<evidence type="ECO:0000256" key="3">
    <source>
        <dbReference type="ARBA" id="ARBA00023015"/>
    </source>
</evidence>
<comment type="function">
    <text evidence="7">TFIIF is a general transcription initiation factor that binds to RNA polymerase II and helps to recruit it to the initiation complex in collaboration with TFIIB. It promotes transcription elongation.</text>
</comment>
<organism evidence="9 10">
    <name type="scientific">Verticillium dahliae</name>
    <name type="common">Verticillium wilt</name>
    <dbReference type="NCBI Taxonomy" id="27337"/>
    <lineage>
        <taxon>Eukaryota</taxon>
        <taxon>Fungi</taxon>
        <taxon>Dikarya</taxon>
        <taxon>Ascomycota</taxon>
        <taxon>Pezizomycotina</taxon>
        <taxon>Sordariomycetes</taxon>
        <taxon>Hypocreomycetidae</taxon>
        <taxon>Glomerellales</taxon>
        <taxon>Plectosphaerellaceae</taxon>
        <taxon>Verticillium</taxon>
    </lineage>
</organism>
<dbReference type="PANTHER" id="PTHR13011:SF0">
    <property type="entry name" value="GENERAL TRANSCRIPTION FACTOR IIF SUBUNIT 1"/>
    <property type="match status" value="1"/>
</dbReference>
<evidence type="ECO:0000256" key="6">
    <source>
        <dbReference type="ARBA" id="ARBA00023242"/>
    </source>
</evidence>
<dbReference type="GO" id="GO:0032968">
    <property type="term" value="P:positive regulation of transcription elongation by RNA polymerase II"/>
    <property type="evidence" value="ECO:0007669"/>
    <property type="project" value="InterPro"/>
</dbReference>
<comment type="subcellular location">
    <subcellularLocation>
        <location evidence="1 7">Nucleus</location>
    </subcellularLocation>
</comment>
<dbReference type="AlphaFoldDB" id="A0A444S4Y0"/>
<evidence type="ECO:0000256" key="7">
    <source>
        <dbReference type="RuleBase" id="RU366044"/>
    </source>
</evidence>
<feature type="compositionally biased region" description="Polar residues" evidence="8">
    <location>
        <begin position="9"/>
        <end position="24"/>
    </location>
</feature>
<feature type="compositionally biased region" description="Basic and acidic residues" evidence="8">
    <location>
        <begin position="402"/>
        <end position="412"/>
    </location>
</feature>
<evidence type="ECO:0000313" key="9">
    <source>
        <dbReference type="EMBL" id="RXG48507.1"/>
    </source>
</evidence>
<feature type="compositionally biased region" description="Basic and acidic residues" evidence="8">
    <location>
        <begin position="422"/>
        <end position="464"/>
    </location>
</feature>
<reference evidence="9 10" key="1">
    <citation type="submission" date="2018-12" db="EMBL/GenBank/DDBJ databases">
        <title>Genome of Verticillium dahliae isolate Getta Getta.</title>
        <authorList>
            <person name="Gardiner D.M."/>
        </authorList>
    </citation>
    <scope>NUCLEOTIDE SEQUENCE [LARGE SCALE GENOMIC DNA]</scope>
    <source>
        <strain evidence="9 10">Getta Getta</strain>
    </source>
</reference>